<feature type="compositionally biased region" description="Basic residues" evidence="1">
    <location>
        <begin position="420"/>
        <end position="429"/>
    </location>
</feature>
<evidence type="ECO:0000259" key="2">
    <source>
        <dbReference type="Pfam" id="PF16501"/>
    </source>
</evidence>
<feature type="region of interest" description="Disordered" evidence="1">
    <location>
        <begin position="1"/>
        <end position="57"/>
    </location>
</feature>
<dbReference type="AlphaFoldDB" id="W4G6C1"/>
<organism evidence="3">
    <name type="scientific">Aphanomyces astaci</name>
    <name type="common">Crayfish plague agent</name>
    <dbReference type="NCBI Taxonomy" id="112090"/>
    <lineage>
        <taxon>Eukaryota</taxon>
        <taxon>Sar</taxon>
        <taxon>Stramenopiles</taxon>
        <taxon>Oomycota</taxon>
        <taxon>Saprolegniomycetes</taxon>
        <taxon>Saprolegniales</taxon>
        <taxon>Verrucalvaceae</taxon>
        <taxon>Aphanomyces</taxon>
    </lineage>
</organism>
<dbReference type="GeneID" id="20812417"/>
<evidence type="ECO:0000256" key="1">
    <source>
        <dbReference type="SAM" id="MobiDB-lite"/>
    </source>
</evidence>
<feature type="compositionally biased region" description="Basic and acidic residues" evidence="1">
    <location>
        <begin position="226"/>
        <end position="238"/>
    </location>
</feature>
<feature type="compositionally biased region" description="Basic and acidic residues" evidence="1">
    <location>
        <begin position="25"/>
        <end position="44"/>
    </location>
</feature>
<feature type="domain" description="S phase cyclin A-associated protein in the endoplasmic reticulum N-terminal" evidence="2">
    <location>
        <begin position="60"/>
        <end position="139"/>
    </location>
</feature>
<feature type="compositionally biased region" description="Low complexity" evidence="1">
    <location>
        <begin position="399"/>
        <end position="408"/>
    </location>
</feature>
<dbReference type="Pfam" id="PF16501">
    <property type="entry name" value="SCAPER_N"/>
    <property type="match status" value="1"/>
</dbReference>
<accession>W4G6C1</accession>
<feature type="region of interest" description="Disordered" evidence="1">
    <location>
        <begin position="377"/>
        <end position="444"/>
    </location>
</feature>
<dbReference type="PANTHER" id="PTHR31434:SF2">
    <property type="entry name" value="S PHASE CYCLIN A-ASSOCIATED PROTEIN IN THE ENDOPLASMIC RETICULUM"/>
    <property type="match status" value="1"/>
</dbReference>
<dbReference type="EMBL" id="KI913141">
    <property type="protein sequence ID" value="ETV75220.1"/>
    <property type="molecule type" value="Genomic_DNA"/>
</dbReference>
<dbReference type="VEuPathDB" id="FungiDB:H257_10421"/>
<sequence>MRPTKHQHAATSTLSVEARTGSNDQDNRHAYADCRHETRDDDTTMMRGSDSQGHRHHVDDEQVSFKMRLWDYLLRNVHSAVDELYCMCELESSTSHCEDAARVLQSCHDDFIKLMECIRMQSSMSSKSSVAWEVKKGSQWSQLGKPTTGVVVQALERIAKTTSPPPASVPSPPFVSSSLVMIKPNSARPASSPSPASPTDDRGASSPHVVPMRHQKLSLPRKPKRSPSETKLLSEQRLDTVTANKHAIESARLTRIRMAAERMQHVTSRNASSRQKQEDMMWAKLARADRLKQAHLRWIVSKAGSENTKVDEINFIQTLMHQDRKMELQQRLDHVAVRRANLLRQIQTKASLKAESIRAAAKAKEVQLELRVSQIQKRHEGVQARRLKYQQEKKGGGASTTSKTSPPTNSSPPIGPAGSNKRKSSKQPSRHSAASTSHHQDGRDAVMPSLEASVELSMKKNAQRLRDRMRFLTKATNIVAVSPKNPSPPASPRCPPPHIHDVIATAVQQMDDVALHDTLASFLTPPSISNATSHTSNTITSPHDLARLATVPTLRWVSKPTIALALRVVFVQCAAHRQHIDTLVGSNLVLPLVDVLVWALQHWDRNDVLRWAMPVLALCLGPASTSKFDAIREDIGRYIANVGILFRVADRFALVAVTQQDDLFRLTCHFLCALTTQHRPKRVVVRSMQDLRVPVAKIFKTTGLFGMVTLLLASVPIHEFDHVTTNKHDNVTLHSDDTHTSQPTPVLSSSSSLSGLILRALTNMARLDVMWFQSVVGTRANQPRFVHLVRTVLLSARHELLVELLPLLGYYVLRSPPHQASLRCIGDGQPSLLQLLAMLPFSYFSDPRGKDLLFPTLLACCWDDEDNATVLEMNVNTVMLVVYLRKHVEHLRASTTSLGHNDSWRGLAARLPLHMWNDLLRYFEGRNSGGTTRPTSKISTILHKCQMAI</sequence>
<evidence type="ECO:0000313" key="3">
    <source>
        <dbReference type="EMBL" id="ETV75220.1"/>
    </source>
</evidence>
<feature type="compositionally biased region" description="Low complexity" evidence="1">
    <location>
        <begin position="185"/>
        <end position="198"/>
    </location>
</feature>
<feature type="compositionally biased region" description="Basic residues" evidence="1">
    <location>
        <begin position="211"/>
        <end position="225"/>
    </location>
</feature>
<name>W4G6C1_APHAT</name>
<dbReference type="RefSeq" id="XP_009835270.1">
    <property type="nucleotide sequence ID" value="XM_009836968.1"/>
</dbReference>
<feature type="region of interest" description="Disordered" evidence="1">
    <location>
        <begin position="185"/>
        <end position="238"/>
    </location>
</feature>
<dbReference type="PANTHER" id="PTHR31434">
    <property type="entry name" value="S PHASE CYCLIN A-ASSOCIATED PROTEIN IN THE ENDOPLASMIC RETICULUM"/>
    <property type="match status" value="1"/>
</dbReference>
<dbReference type="InterPro" id="IPR032446">
    <property type="entry name" value="SCAPER_N"/>
</dbReference>
<feature type="compositionally biased region" description="Polar residues" evidence="1">
    <location>
        <begin position="9"/>
        <end position="24"/>
    </location>
</feature>
<reference evidence="3" key="1">
    <citation type="submission" date="2013-12" db="EMBL/GenBank/DDBJ databases">
        <title>The Genome Sequence of Aphanomyces astaci APO3.</title>
        <authorList>
            <consortium name="The Broad Institute Genomics Platform"/>
            <person name="Russ C."/>
            <person name="Tyler B."/>
            <person name="van West P."/>
            <person name="Dieguez-Uribeondo J."/>
            <person name="Young S.K."/>
            <person name="Zeng Q."/>
            <person name="Gargeya S."/>
            <person name="Fitzgerald M."/>
            <person name="Abouelleil A."/>
            <person name="Alvarado L."/>
            <person name="Chapman S.B."/>
            <person name="Gainer-Dewar J."/>
            <person name="Goldberg J."/>
            <person name="Griggs A."/>
            <person name="Gujja S."/>
            <person name="Hansen M."/>
            <person name="Howarth C."/>
            <person name="Imamovic A."/>
            <person name="Ireland A."/>
            <person name="Larimer J."/>
            <person name="McCowan C."/>
            <person name="Murphy C."/>
            <person name="Pearson M."/>
            <person name="Poon T.W."/>
            <person name="Priest M."/>
            <person name="Roberts A."/>
            <person name="Saif S."/>
            <person name="Shea T."/>
            <person name="Sykes S."/>
            <person name="Wortman J."/>
            <person name="Nusbaum C."/>
            <person name="Birren B."/>
        </authorList>
    </citation>
    <scope>NUCLEOTIDE SEQUENCE [LARGE SCALE GENOMIC DNA]</scope>
    <source>
        <strain evidence="3">APO3</strain>
    </source>
</reference>
<gene>
    <name evidence="3" type="ORF">H257_10421</name>
</gene>
<proteinExistence type="predicted"/>
<protein>
    <recommendedName>
        <fullName evidence="2">S phase cyclin A-associated protein in the endoplasmic reticulum N-terminal domain-containing protein</fullName>
    </recommendedName>
</protein>
<feature type="compositionally biased region" description="Basic and acidic residues" evidence="1">
    <location>
        <begin position="377"/>
        <end position="395"/>
    </location>
</feature>
<dbReference type="OrthoDB" id="71500at2759"/>